<comment type="caution">
    <text evidence="2">The sequence shown here is derived from an EMBL/GenBank/DDBJ whole genome shotgun (WGS) entry which is preliminary data.</text>
</comment>
<dbReference type="EMBL" id="JAVHJO010000007">
    <property type="protein sequence ID" value="KAK6538676.1"/>
    <property type="molecule type" value="Genomic_DNA"/>
</dbReference>
<feature type="compositionally biased region" description="Basic and acidic residues" evidence="1">
    <location>
        <begin position="61"/>
        <end position="80"/>
    </location>
</feature>
<name>A0AAV9XAL2_9PEZI</name>
<keyword evidence="3" id="KW-1185">Reference proteome</keyword>
<evidence type="ECO:0000313" key="3">
    <source>
        <dbReference type="Proteomes" id="UP001365542"/>
    </source>
</evidence>
<organism evidence="2 3">
    <name type="scientific">Orbilia ellipsospora</name>
    <dbReference type="NCBI Taxonomy" id="2528407"/>
    <lineage>
        <taxon>Eukaryota</taxon>
        <taxon>Fungi</taxon>
        <taxon>Dikarya</taxon>
        <taxon>Ascomycota</taxon>
        <taxon>Pezizomycotina</taxon>
        <taxon>Orbiliomycetes</taxon>
        <taxon>Orbiliales</taxon>
        <taxon>Orbiliaceae</taxon>
        <taxon>Orbilia</taxon>
    </lineage>
</organism>
<dbReference type="AlphaFoldDB" id="A0AAV9XAL2"/>
<proteinExistence type="predicted"/>
<feature type="compositionally biased region" description="Polar residues" evidence="1">
    <location>
        <begin position="21"/>
        <end position="39"/>
    </location>
</feature>
<feature type="compositionally biased region" description="Polar residues" evidence="1">
    <location>
        <begin position="1"/>
        <end position="10"/>
    </location>
</feature>
<evidence type="ECO:0000313" key="2">
    <source>
        <dbReference type="EMBL" id="KAK6538676.1"/>
    </source>
</evidence>
<feature type="region of interest" description="Disordered" evidence="1">
    <location>
        <begin position="1"/>
        <end position="84"/>
    </location>
</feature>
<evidence type="ECO:0000256" key="1">
    <source>
        <dbReference type="SAM" id="MobiDB-lite"/>
    </source>
</evidence>
<protein>
    <recommendedName>
        <fullName evidence="4">COX assembly mitochondrial protein</fullName>
    </recommendedName>
</protein>
<evidence type="ECO:0008006" key="4">
    <source>
        <dbReference type="Google" id="ProtNLM"/>
    </source>
</evidence>
<gene>
    <name evidence="2" type="ORF">TWF694_010250</name>
</gene>
<dbReference type="Proteomes" id="UP001365542">
    <property type="component" value="Unassembled WGS sequence"/>
</dbReference>
<accession>A0AAV9XAL2</accession>
<sequence>MGWWWSSSNPPGGDKSKSSDTKATIPNLDSSLQDYLKTSTPKDKPTVPAPDPDPVFFKPSLKSEKQGSFESVPRDYHEPAAPHAQSAYGDKYAEYWATYKGPEGSKVHSPEVMMREFVDGFKQIRQNIAAAASENCVMEEIELHECYKHGTWYQRIRMCTEESQKLSKCLTQQKEFLKTLGYLGIETRDPKIDERIQMHADKLYRLQLEQDEATKRAVKEGRDIDEAVAKVKAAQEKAGAHIPVSK</sequence>
<reference evidence="2 3" key="1">
    <citation type="submission" date="2019-10" db="EMBL/GenBank/DDBJ databases">
        <authorList>
            <person name="Palmer J.M."/>
        </authorList>
    </citation>
    <scope>NUCLEOTIDE SEQUENCE [LARGE SCALE GENOMIC DNA]</scope>
    <source>
        <strain evidence="2 3">TWF694</strain>
    </source>
</reference>